<evidence type="ECO:0000256" key="7">
    <source>
        <dbReference type="SAM" id="Phobius"/>
    </source>
</evidence>
<dbReference type="GO" id="GO:0098797">
    <property type="term" value="C:plasma membrane protein complex"/>
    <property type="evidence" value="ECO:0007669"/>
    <property type="project" value="TreeGrafter"/>
</dbReference>
<evidence type="ECO:0000256" key="2">
    <source>
        <dbReference type="ARBA" id="ARBA00005236"/>
    </source>
</evidence>
<feature type="transmembrane region" description="Helical" evidence="7">
    <location>
        <begin position="267"/>
        <end position="287"/>
    </location>
</feature>
<feature type="transmembrane region" description="Helical" evidence="7">
    <location>
        <begin position="431"/>
        <end position="450"/>
    </location>
</feature>
<feature type="domain" description="MacB-like periplasmic core" evidence="9">
    <location>
        <begin position="26"/>
        <end position="235"/>
    </location>
</feature>
<keyword evidence="11" id="KW-1185">Reference proteome</keyword>
<dbReference type="InterPro" id="IPR051447">
    <property type="entry name" value="Lipoprotein-release_system"/>
</dbReference>
<evidence type="ECO:0000313" key="10">
    <source>
        <dbReference type="EMBL" id="QFU16508.1"/>
    </source>
</evidence>
<keyword evidence="4 7" id="KW-0812">Transmembrane</keyword>
<evidence type="ECO:0000256" key="6">
    <source>
        <dbReference type="ARBA" id="ARBA00023136"/>
    </source>
</evidence>
<organism evidence="10 11">
    <name type="scientific">Microvirga thermotolerans</name>
    <dbReference type="NCBI Taxonomy" id="2651334"/>
    <lineage>
        <taxon>Bacteria</taxon>
        <taxon>Pseudomonadati</taxon>
        <taxon>Pseudomonadota</taxon>
        <taxon>Alphaproteobacteria</taxon>
        <taxon>Hyphomicrobiales</taxon>
        <taxon>Methylobacteriaceae</taxon>
        <taxon>Microvirga</taxon>
    </lineage>
</organism>
<name>A0A5P9JXM6_9HYPH</name>
<dbReference type="AlphaFoldDB" id="A0A5P9JXM6"/>
<keyword evidence="5 7" id="KW-1133">Transmembrane helix</keyword>
<dbReference type="Proteomes" id="UP000325614">
    <property type="component" value="Chromosome"/>
</dbReference>
<dbReference type="InterPro" id="IPR025857">
    <property type="entry name" value="MacB_PCD"/>
</dbReference>
<sequence length="783" mass="84612">MVSVLDRKLVRDLWSQRGQVLTIALLVATGVTVLVGSVSTYVSLLGAQEAYYRESRFADVWADVKRAPRSLVGRIAEIPGMGTVEARIVEDVRVAWPRSPISVSGRLVSIPDRGQPELNRLRLAKGRWIDTVRRDEILISAAFAEAWAVEPGEPVDVILNGRIQRFHVAGIAYSPEYIYASPPGNPLPDDRAFVVLWAGENAIAAAFDMEGAFNNLTLSLAPEASPAAVIADLDRILDSYGAPGAYERRDQPSNRFLSDELAEQRTLAIAVPLIFFGIASFLLNIVLGRLVSAQREQIAALKALGFPSLPVGLHYVKFVGILCALGAAAGILVGIRYGQGMMNNYRPFFRFPDLDYVFPAWLPLSAVAASFAAAAVGALAAVRRVLGLRPAEAMRPATPHAVRLTLPGLPVGPVPKMVLRSLFGRPLRSALTVVGLAFAVPMGVLGLFWWDALDSMVEIQFEGIQRGDAAVTFTDPVPSRAIGEIRQIPGVLAAEGRRTVAVRLRSGHRTYRIGLTGLAQGAELSVPRDRALRALPLPPDGIMISTALADRLGVKVGSLLTIEALEGQRPVRELPVAALVDDLIGFSAYMERSALNRLMHEGDLVTDAALRVDPLRADEVWQSLSERPKVVSTSVKSSWLRVFDETIRGMVAVSAAVLTLFGLLIAVGVVYNSARIAFQERVWELASLRILGFSRAQVSRILFAELGVQILVAIPLGLVLAQGFVALLLGLRDNETFRIPPVIGVSTYASAALTVLAAGFASAFLVRRRIDRLDLVGALKARD</sequence>
<feature type="transmembrane region" description="Helical" evidence="7">
    <location>
        <begin position="650"/>
        <end position="671"/>
    </location>
</feature>
<feature type="domain" description="ABC3 transporter permease C-terminal" evidence="8">
    <location>
        <begin position="657"/>
        <end position="770"/>
    </location>
</feature>
<dbReference type="Pfam" id="PF02687">
    <property type="entry name" value="FtsX"/>
    <property type="match status" value="2"/>
</dbReference>
<dbReference type="PANTHER" id="PTHR30489">
    <property type="entry name" value="LIPOPROTEIN-RELEASING SYSTEM TRANSMEMBRANE PROTEIN LOLE"/>
    <property type="match status" value="1"/>
</dbReference>
<feature type="domain" description="ABC3 transporter permease C-terminal" evidence="8">
    <location>
        <begin position="270"/>
        <end position="387"/>
    </location>
</feature>
<feature type="transmembrane region" description="Helical" evidence="7">
    <location>
        <begin position="315"/>
        <end position="335"/>
    </location>
</feature>
<comment type="similarity">
    <text evidence="2">Belongs to the ABC-4 integral membrane protein family. LolC/E subfamily.</text>
</comment>
<proteinExistence type="inferred from homology"/>
<keyword evidence="3" id="KW-1003">Cell membrane</keyword>
<dbReference type="KEGG" id="mico:GDR74_09855"/>
<reference evidence="10 11" key="1">
    <citation type="submission" date="2019-10" db="EMBL/GenBank/DDBJ databases">
        <title>Isolation, Identification of Microvirga thermotolerans HR1, a novel thermophilic bacterium and Comparative Genomics of the genus Microvirga.</title>
        <authorList>
            <person name="Li J."/>
            <person name="Zhang W."/>
            <person name="Lin M."/>
            <person name="Wang J."/>
        </authorList>
    </citation>
    <scope>NUCLEOTIDE SEQUENCE [LARGE SCALE GENOMIC DNA]</scope>
    <source>
        <strain evidence="10 11">HR1</strain>
    </source>
</reference>
<dbReference type="Pfam" id="PF12704">
    <property type="entry name" value="MacB_PCD"/>
    <property type="match status" value="1"/>
</dbReference>
<gene>
    <name evidence="10" type="ORF">GDR74_09855</name>
</gene>
<evidence type="ECO:0000313" key="11">
    <source>
        <dbReference type="Proteomes" id="UP000325614"/>
    </source>
</evidence>
<keyword evidence="6 7" id="KW-0472">Membrane</keyword>
<dbReference type="PANTHER" id="PTHR30489:SF0">
    <property type="entry name" value="LIPOPROTEIN-RELEASING SYSTEM TRANSMEMBRANE PROTEIN LOLE"/>
    <property type="match status" value="1"/>
</dbReference>
<feature type="transmembrane region" description="Helical" evidence="7">
    <location>
        <begin position="356"/>
        <end position="381"/>
    </location>
</feature>
<feature type="transmembrane region" description="Helical" evidence="7">
    <location>
        <begin position="20"/>
        <end position="47"/>
    </location>
</feature>
<dbReference type="EMBL" id="CP045423">
    <property type="protein sequence ID" value="QFU16508.1"/>
    <property type="molecule type" value="Genomic_DNA"/>
</dbReference>
<accession>A0A5P9JXM6</accession>
<evidence type="ECO:0000256" key="4">
    <source>
        <dbReference type="ARBA" id="ARBA00022692"/>
    </source>
</evidence>
<protein>
    <submittedName>
        <fullName evidence="10">FtsX-like permease family protein</fullName>
    </submittedName>
</protein>
<dbReference type="InterPro" id="IPR003838">
    <property type="entry name" value="ABC3_permease_C"/>
</dbReference>
<evidence type="ECO:0000256" key="1">
    <source>
        <dbReference type="ARBA" id="ARBA00004651"/>
    </source>
</evidence>
<evidence type="ECO:0000259" key="9">
    <source>
        <dbReference type="Pfam" id="PF12704"/>
    </source>
</evidence>
<evidence type="ECO:0000259" key="8">
    <source>
        <dbReference type="Pfam" id="PF02687"/>
    </source>
</evidence>
<evidence type="ECO:0000256" key="3">
    <source>
        <dbReference type="ARBA" id="ARBA00022475"/>
    </source>
</evidence>
<feature type="transmembrane region" description="Helical" evidence="7">
    <location>
        <begin position="743"/>
        <end position="766"/>
    </location>
</feature>
<comment type="subcellular location">
    <subcellularLocation>
        <location evidence="1">Cell membrane</location>
        <topology evidence="1">Multi-pass membrane protein</topology>
    </subcellularLocation>
</comment>
<evidence type="ECO:0000256" key="5">
    <source>
        <dbReference type="ARBA" id="ARBA00022989"/>
    </source>
</evidence>
<dbReference type="GO" id="GO:0044874">
    <property type="term" value="P:lipoprotein localization to outer membrane"/>
    <property type="evidence" value="ECO:0007669"/>
    <property type="project" value="TreeGrafter"/>
</dbReference>
<feature type="transmembrane region" description="Helical" evidence="7">
    <location>
        <begin position="710"/>
        <end position="731"/>
    </location>
</feature>